<protein>
    <submittedName>
        <fullName evidence="2">Uncharacterized protein</fullName>
    </submittedName>
</protein>
<feature type="transmembrane region" description="Helical" evidence="1">
    <location>
        <begin position="207"/>
        <end position="225"/>
    </location>
</feature>
<accession>A0A2N6KC36</accession>
<feature type="transmembrane region" description="Helical" evidence="1">
    <location>
        <begin position="349"/>
        <end position="375"/>
    </location>
</feature>
<proteinExistence type="predicted"/>
<organism evidence="2 3">
    <name type="scientific">Fischerella thermalis CCMEE 5268</name>
    <dbReference type="NCBI Taxonomy" id="2019662"/>
    <lineage>
        <taxon>Bacteria</taxon>
        <taxon>Bacillati</taxon>
        <taxon>Cyanobacteriota</taxon>
        <taxon>Cyanophyceae</taxon>
        <taxon>Nostocales</taxon>
        <taxon>Hapalosiphonaceae</taxon>
        <taxon>Fischerella</taxon>
    </lineage>
</organism>
<evidence type="ECO:0000256" key="1">
    <source>
        <dbReference type="SAM" id="Phobius"/>
    </source>
</evidence>
<dbReference type="RefSeq" id="WP_102174439.1">
    <property type="nucleotide sequence ID" value="NZ_NMQA01000261.1"/>
</dbReference>
<feature type="transmembrane region" description="Helical" evidence="1">
    <location>
        <begin position="61"/>
        <end position="78"/>
    </location>
</feature>
<keyword evidence="1" id="KW-0812">Transmembrane</keyword>
<feature type="transmembrane region" description="Helical" evidence="1">
    <location>
        <begin position="150"/>
        <end position="178"/>
    </location>
</feature>
<name>A0A2N6KC36_9CYAN</name>
<feature type="transmembrane region" description="Helical" evidence="1">
    <location>
        <begin position="232"/>
        <end position="251"/>
    </location>
</feature>
<feature type="transmembrane region" description="Helical" evidence="1">
    <location>
        <begin position="90"/>
        <end position="106"/>
    </location>
</feature>
<dbReference type="AlphaFoldDB" id="A0A2N6KC36"/>
<comment type="caution">
    <text evidence="2">The sequence shown here is derived from an EMBL/GenBank/DDBJ whole genome shotgun (WGS) entry which is preliminary data.</text>
</comment>
<keyword evidence="1" id="KW-0472">Membrane</keyword>
<dbReference type="EMBL" id="NMQA01000261">
    <property type="protein sequence ID" value="PLZ96131.1"/>
    <property type="molecule type" value="Genomic_DNA"/>
</dbReference>
<feature type="transmembrane region" description="Helical" evidence="1">
    <location>
        <begin position="32"/>
        <end position="49"/>
    </location>
</feature>
<feature type="transmembrane region" description="Helical" evidence="1">
    <location>
        <begin position="118"/>
        <end position="138"/>
    </location>
</feature>
<evidence type="ECO:0000313" key="2">
    <source>
        <dbReference type="EMBL" id="PLZ96131.1"/>
    </source>
</evidence>
<gene>
    <name evidence="2" type="ORF">CEN50_19720</name>
</gene>
<reference evidence="2 3" key="1">
    <citation type="submission" date="2017-07" db="EMBL/GenBank/DDBJ databases">
        <title>Genomes of Fischerella (Mastigocladus) sp. strains.</title>
        <authorList>
            <person name="Miller S.R."/>
        </authorList>
    </citation>
    <scope>NUCLEOTIDE SEQUENCE [LARGE SCALE GENOMIC DNA]</scope>
    <source>
        <strain evidence="2 3">CCMEE 5268</strain>
    </source>
</reference>
<sequence>MVKNSVILLLAFASAFLPRVLDAVGFPSVVNFAHFVFIPLAGIFTFLQIRSKIRVQMALELLTALLVLLAIVIFSALLNKAGVANVFLDYMLRAEWFIFLLAMISITPTEKSLRRLRFWFLSFAFINIFFAFVQKFILRWGEGQPAAGDFITGVFLGQGAGCDVSSGVSIIFAIYYFTSSKKSPLWIRIAVAVFAIIHLFITDAKSHLLVFLVALILVMLTKLKLTNKSITLFLKYLVLATLFLGGIHLASQTVAPSLLAFSREDQMQDGLDLKFSIFSIVTSHYQSPLNLLFGLGPGHTVGRLGGWILRDYASLLEPLGVTKFPASQEAWDAVWSTWIGPRSRLWSPFFGWAGIWGDWGLFGLAAFIYVMFVAWRRFCVDDACRVILMSVAVFGFIFTQMEEPGYVISVAAILGLRWQEVQLAKRSRDQQLQLIYNSNSQLELNFKLTITSATIIF</sequence>
<keyword evidence="1" id="KW-1133">Transmembrane helix</keyword>
<evidence type="ECO:0000313" key="3">
    <source>
        <dbReference type="Proteomes" id="UP000235025"/>
    </source>
</evidence>
<dbReference type="Proteomes" id="UP000235025">
    <property type="component" value="Unassembled WGS sequence"/>
</dbReference>
<feature type="transmembrane region" description="Helical" evidence="1">
    <location>
        <begin position="185"/>
        <end position="201"/>
    </location>
</feature>